<comment type="caution">
    <text evidence="3">The sequence shown here is derived from an EMBL/GenBank/DDBJ whole genome shotgun (WGS) entry which is preliminary data.</text>
</comment>
<dbReference type="RefSeq" id="WP_252850650.1">
    <property type="nucleotide sequence ID" value="NZ_JAMXLR010000006.1"/>
</dbReference>
<keyword evidence="1" id="KW-0732">Signal</keyword>
<dbReference type="InterPro" id="IPR013424">
    <property type="entry name" value="Ice-binding_C"/>
</dbReference>
<keyword evidence="4" id="KW-1185">Reference proteome</keyword>
<organism evidence="3 4">
    <name type="scientific">Aeoliella straminimaris</name>
    <dbReference type="NCBI Taxonomy" id="2954799"/>
    <lineage>
        <taxon>Bacteria</taxon>
        <taxon>Pseudomonadati</taxon>
        <taxon>Planctomycetota</taxon>
        <taxon>Planctomycetia</taxon>
        <taxon>Pirellulales</taxon>
        <taxon>Lacipirellulaceae</taxon>
        <taxon>Aeoliella</taxon>
    </lineage>
</organism>
<name>A0A9X2F6A8_9BACT</name>
<sequence>MLSASRSFSVALVALLTTVPGVASAELFRDQMNNGAAWGVNASGSDSAATFNYDYSADGIPEAPNSVGGDDATRGVKLEANIESGSGQFFTLYPTGQSFSGDYQLRFDAWMNWGTGGTTEFLGGGIGYNDTDADLTSGAQAITTGDGGSANDWRALKSGFFVAAEDMTAGTRQGSEPYYADFLPSVNGSVAGSPGFQWVTWEFDVDGSIVDVRIEKPNGDRLLIATLDGSDMSDGSSGFSTSGNLSLFYADFFTSVAEPAGSTFGLIDNVVVRVPEPSTLALCAIGAMGLVVAGRRRQRAAGTKR</sequence>
<dbReference type="NCBIfam" id="TIGR02595">
    <property type="entry name" value="PEP_CTERM"/>
    <property type="match status" value="1"/>
</dbReference>
<evidence type="ECO:0000259" key="2">
    <source>
        <dbReference type="Pfam" id="PF07589"/>
    </source>
</evidence>
<gene>
    <name evidence="3" type="ORF">NG895_01385</name>
</gene>
<dbReference type="Proteomes" id="UP001155241">
    <property type="component" value="Unassembled WGS sequence"/>
</dbReference>
<feature type="chain" id="PRO_5040846043" evidence="1">
    <location>
        <begin position="26"/>
        <end position="305"/>
    </location>
</feature>
<accession>A0A9X2F6A8</accession>
<dbReference type="AlphaFoldDB" id="A0A9X2F6A8"/>
<reference evidence="3" key="1">
    <citation type="submission" date="2022-06" db="EMBL/GenBank/DDBJ databases">
        <title>Aeoliella straminimaris, a novel planctomycete from sediments.</title>
        <authorList>
            <person name="Vitorino I.R."/>
            <person name="Lage O.M."/>
        </authorList>
    </citation>
    <scope>NUCLEOTIDE SEQUENCE</scope>
    <source>
        <strain evidence="3">ICT_H6.2</strain>
    </source>
</reference>
<evidence type="ECO:0000256" key="1">
    <source>
        <dbReference type="SAM" id="SignalP"/>
    </source>
</evidence>
<protein>
    <submittedName>
        <fullName evidence="3">PEP-CTERM sorting domain-containing protein</fullName>
    </submittedName>
</protein>
<feature type="signal peptide" evidence="1">
    <location>
        <begin position="1"/>
        <end position="25"/>
    </location>
</feature>
<proteinExistence type="predicted"/>
<dbReference type="Pfam" id="PF07589">
    <property type="entry name" value="PEP-CTERM"/>
    <property type="match status" value="1"/>
</dbReference>
<dbReference type="EMBL" id="JAMXLR010000006">
    <property type="protein sequence ID" value="MCO6042549.1"/>
    <property type="molecule type" value="Genomic_DNA"/>
</dbReference>
<evidence type="ECO:0000313" key="4">
    <source>
        <dbReference type="Proteomes" id="UP001155241"/>
    </source>
</evidence>
<evidence type="ECO:0000313" key="3">
    <source>
        <dbReference type="EMBL" id="MCO6042549.1"/>
    </source>
</evidence>
<feature type="domain" description="Ice-binding protein C-terminal" evidence="2">
    <location>
        <begin position="274"/>
        <end position="297"/>
    </location>
</feature>